<keyword evidence="2 7" id="KW-0812">Transmembrane</keyword>
<feature type="compositionally biased region" description="Basic and acidic residues" evidence="6">
    <location>
        <begin position="272"/>
        <end position="284"/>
    </location>
</feature>
<feature type="transmembrane region" description="Helical" evidence="7">
    <location>
        <begin position="81"/>
        <end position="107"/>
    </location>
</feature>
<dbReference type="GO" id="GO:0016020">
    <property type="term" value="C:membrane"/>
    <property type="evidence" value="ECO:0007669"/>
    <property type="project" value="UniProtKB-SubCell"/>
</dbReference>
<feature type="transmembrane region" description="Helical" evidence="7">
    <location>
        <begin position="6"/>
        <end position="27"/>
    </location>
</feature>
<dbReference type="Proteomes" id="UP001302745">
    <property type="component" value="Unassembled WGS sequence"/>
</dbReference>
<dbReference type="PANTHER" id="PTHR33048:SF93">
    <property type="entry name" value="INTEGRAL MEMBRANE PROTEIN"/>
    <property type="match status" value="1"/>
</dbReference>
<gene>
    <name evidence="9" type="ORF">C8A00DRAFT_16116</name>
</gene>
<accession>A0AAN6VLJ9</accession>
<dbReference type="AlphaFoldDB" id="A0AAN6VLJ9"/>
<dbReference type="PANTHER" id="PTHR33048">
    <property type="entry name" value="PTH11-LIKE INTEGRAL MEMBRANE PROTEIN (AFU_ORTHOLOGUE AFUA_5G11245)"/>
    <property type="match status" value="1"/>
</dbReference>
<evidence type="ECO:0000256" key="4">
    <source>
        <dbReference type="ARBA" id="ARBA00023136"/>
    </source>
</evidence>
<comment type="caution">
    <text evidence="9">The sequence shown here is derived from an EMBL/GenBank/DDBJ whole genome shotgun (WGS) entry which is preliminary data.</text>
</comment>
<feature type="domain" description="Rhodopsin" evidence="8">
    <location>
        <begin position="24"/>
        <end position="260"/>
    </location>
</feature>
<feature type="transmembrane region" description="Helical" evidence="7">
    <location>
        <begin position="164"/>
        <end position="186"/>
    </location>
</feature>
<keyword evidence="3 7" id="KW-1133">Transmembrane helix</keyword>
<evidence type="ECO:0000256" key="7">
    <source>
        <dbReference type="SAM" id="Phobius"/>
    </source>
</evidence>
<comment type="similarity">
    <text evidence="5">Belongs to the SAT4 family.</text>
</comment>
<dbReference type="EMBL" id="MU856969">
    <property type="protein sequence ID" value="KAK4152565.1"/>
    <property type="molecule type" value="Genomic_DNA"/>
</dbReference>
<dbReference type="Pfam" id="PF20684">
    <property type="entry name" value="Fung_rhodopsin"/>
    <property type="match status" value="1"/>
</dbReference>
<feature type="transmembrane region" description="Helical" evidence="7">
    <location>
        <begin position="236"/>
        <end position="256"/>
    </location>
</feature>
<feature type="transmembrane region" description="Helical" evidence="7">
    <location>
        <begin position="42"/>
        <end position="61"/>
    </location>
</feature>
<name>A0AAN6VLJ9_9PEZI</name>
<proteinExistence type="inferred from homology"/>
<evidence type="ECO:0000256" key="6">
    <source>
        <dbReference type="SAM" id="MobiDB-lite"/>
    </source>
</evidence>
<sequence>MQLGHSVAVALWVMTALSFTLVTLRLYTRIRLVHFFAIEDHLYLWTGIWLLAFTISIQVAIHYGLGRSFWTLSLDDSANAIFWTYVATTLSVTGNAFAKFSMGFFLLRVVPLKSHKVAVWLLLFITAATSIALPIMLWNQTTPVQASWDVLRTPGTWNFNIQPFAVGLGAWSSACDFFFAAFPWLFVWFLHISRRDKIILAGGMGLGVIAGACGIVRTVVLSKSAIDDYTLGFAEYYVWAGAEISVALVCLAIPTLRPLSTKRHGRSTNGYERTDGYERRRTPRHSDPELAQFAMCEPKGPAPPTLPLPALPRVHVP</sequence>
<dbReference type="InterPro" id="IPR049326">
    <property type="entry name" value="Rhodopsin_dom_fungi"/>
</dbReference>
<evidence type="ECO:0000313" key="9">
    <source>
        <dbReference type="EMBL" id="KAK4152565.1"/>
    </source>
</evidence>
<evidence type="ECO:0000256" key="5">
    <source>
        <dbReference type="ARBA" id="ARBA00038359"/>
    </source>
</evidence>
<evidence type="ECO:0000313" key="10">
    <source>
        <dbReference type="Proteomes" id="UP001302745"/>
    </source>
</evidence>
<feature type="region of interest" description="Disordered" evidence="6">
    <location>
        <begin position="264"/>
        <end position="284"/>
    </location>
</feature>
<reference evidence="9" key="1">
    <citation type="journal article" date="2023" name="Mol. Phylogenet. Evol.">
        <title>Genome-scale phylogeny and comparative genomics of the fungal order Sordariales.</title>
        <authorList>
            <person name="Hensen N."/>
            <person name="Bonometti L."/>
            <person name="Westerberg I."/>
            <person name="Brannstrom I.O."/>
            <person name="Guillou S."/>
            <person name="Cros-Aarteil S."/>
            <person name="Calhoun S."/>
            <person name="Haridas S."/>
            <person name="Kuo A."/>
            <person name="Mondo S."/>
            <person name="Pangilinan J."/>
            <person name="Riley R."/>
            <person name="LaButti K."/>
            <person name="Andreopoulos B."/>
            <person name="Lipzen A."/>
            <person name="Chen C."/>
            <person name="Yan M."/>
            <person name="Daum C."/>
            <person name="Ng V."/>
            <person name="Clum A."/>
            <person name="Steindorff A."/>
            <person name="Ohm R.A."/>
            <person name="Martin F."/>
            <person name="Silar P."/>
            <person name="Natvig D.O."/>
            <person name="Lalanne C."/>
            <person name="Gautier V."/>
            <person name="Ament-Velasquez S.L."/>
            <person name="Kruys A."/>
            <person name="Hutchinson M.I."/>
            <person name="Powell A.J."/>
            <person name="Barry K."/>
            <person name="Miller A.N."/>
            <person name="Grigoriev I.V."/>
            <person name="Debuchy R."/>
            <person name="Gladieux P."/>
            <person name="Hiltunen Thoren M."/>
            <person name="Johannesson H."/>
        </authorList>
    </citation>
    <scope>NUCLEOTIDE SEQUENCE</scope>
    <source>
        <strain evidence="9">CBS 538.74</strain>
    </source>
</reference>
<evidence type="ECO:0000259" key="8">
    <source>
        <dbReference type="Pfam" id="PF20684"/>
    </source>
</evidence>
<protein>
    <recommendedName>
        <fullName evidence="8">Rhodopsin domain-containing protein</fullName>
    </recommendedName>
</protein>
<evidence type="ECO:0000256" key="2">
    <source>
        <dbReference type="ARBA" id="ARBA00022692"/>
    </source>
</evidence>
<reference evidence="9" key="2">
    <citation type="submission" date="2023-05" db="EMBL/GenBank/DDBJ databases">
        <authorList>
            <consortium name="Lawrence Berkeley National Laboratory"/>
            <person name="Steindorff A."/>
            <person name="Hensen N."/>
            <person name="Bonometti L."/>
            <person name="Westerberg I."/>
            <person name="Brannstrom I.O."/>
            <person name="Guillou S."/>
            <person name="Cros-Aarteil S."/>
            <person name="Calhoun S."/>
            <person name="Haridas S."/>
            <person name="Kuo A."/>
            <person name="Mondo S."/>
            <person name="Pangilinan J."/>
            <person name="Riley R."/>
            <person name="Labutti K."/>
            <person name="Andreopoulos B."/>
            <person name="Lipzen A."/>
            <person name="Chen C."/>
            <person name="Yanf M."/>
            <person name="Daum C."/>
            <person name="Ng V."/>
            <person name="Clum A."/>
            <person name="Ohm R."/>
            <person name="Martin F."/>
            <person name="Silar P."/>
            <person name="Natvig D."/>
            <person name="Lalanne C."/>
            <person name="Gautier V."/>
            <person name="Ament-Velasquez S.L."/>
            <person name="Kruys A."/>
            <person name="Hutchinson M.I."/>
            <person name="Powell A.J."/>
            <person name="Barry K."/>
            <person name="Miller A.N."/>
            <person name="Grigoriev I.V."/>
            <person name="Debuchy R."/>
            <person name="Gladieux P."/>
            <person name="Thoren M.H."/>
            <person name="Johannesson H."/>
        </authorList>
    </citation>
    <scope>NUCLEOTIDE SEQUENCE</scope>
    <source>
        <strain evidence="9">CBS 538.74</strain>
    </source>
</reference>
<organism evidence="9 10">
    <name type="scientific">Chaetomidium leptoderma</name>
    <dbReference type="NCBI Taxonomy" id="669021"/>
    <lineage>
        <taxon>Eukaryota</taxon>
        <taxon>Fungi</taxon>
        <taxon>Dikarya</taxon>
        <taxon>Ascomycota</taxon>
        <taxon>Pezizomycotina</taxon>
        <taxon>Sordariomycetes</taxon>
        <taxon>Sordariomycetidae</taxon>
        <taxon>Sordariales</taxon>
        <taxon>Chaetomiaceae</taxon>
        <taxon>Chaetomidium</taxon>
    </lineage>
</organism>
<comment type="subcellular location">
    <subcellularLocation>
        <location evidence="1">Membrane</location>
        <topology evidence="1">Multi-pass membrane protein</topology>
    </subcellularLocation>
</comment>
<dbReference type="InterPro" id="IPR052337">
    <property type="entry name" value="SAT4-like"/>
</dbReference>
<feature type="transmembrane region" description="Helical" evidence="7">
    <location>
        <begin position="198"/>
        <end position="220"/>
    </location>
</feature>
<keyword evidence="4 7" id="KW-0472">Membrane</keyword>
<evidence type="ECO:0000256" key="1">
    <source>
        <dbReference type="ARBA" id="ARBA00004141"/>
    </source>
</evidence>
<evidence type="ECO:0000256" key="3">
    <source>
        <dbReference type="ARBA" id="ARBA00022989"/>
    </source>
</evidence>
<keyword evidence="10" id="KW-1185">Reference proteome</keyword>
<feature type="transmembrane region" description="Helical" evidence="7">
    <location>
        <begin position="119"/>
        <end position="138"/>
    </location>
</feature>